<feature type="region of interest" description="Disordered" evidence="1">
    <location>
        <begin position="34"/>
        <end position="61"/>
    </location>
</feature>
<evidence type="ECO:0000256" key="1">
    <source>
        <dbReference type="SAM" id="MobiDB-lite"/>
    </source>
</evidence>
<organism evidence="2 3">
    <name type="scientific">Streptosporangium vulgare</name>
    <dbReference type="NCBI Taxonomy" id="46190"/>
    <lineage>
        <taxon>Bacteria</taxon>
        <taxon>Bacillati</taxon>
        <taxon>Actinomycetota</taxon>
        <taxon>Actinomycetes</taxon>
        <taxon>Streptosporangiales</taxon>
        <taxon>Streptosporangiaceae</taxon>
        <taxon>Streptosporangium</taxon>
    </lineage>
</organism>
<dbReference type="Proteomes" id="UP001589610">
    <property type="component" value="Unassembled WGS sequence"/>
</dbReference>
<reference evidence="2 3" key="1">
    <citation type="submission" date="2024-09" db="EMBL/GenBank/DDBJ databases">
        <authorList>
            <person name="Sun Q."/>
            <person name="Mori K."/>
        </authorList>
    </citation>
    <scope>NUCLEOTIDE SEQUENCE [LARGE SCALE GENOMIC DNA]</scope>
    <source>
        <strain evidence="2 3">JCM 3028</strain>
    </source>
</reference>
<sequence>MIEVAQTQSGDVDEIAPDGIDLVCDDFLAHADSPARGPVHASHSRRAHHLHHHLSTFTEHF</sequence>
<feature type="compositionally biased region" description="Basic residues" evidence="1">
    <location>
        <begin position="42"/>
        <end position="54"/>
    </location>
</feature>
<dbReference type="EMBL" id="JBHMBS010000012">
    <property type="protein sequence ID" value="MFB9678780.1"/>
    <property type="molecule type" value="Genomic_DNA"/>
</dbReference>
<protein>
    <submittedName>
        <fullName evidence="2">Uncharacterized protein</fullName>
    </submittedName>
</protein>
<dbReference type="RefSeq" id="WP_344743018.1">
    <property type="nucleotide sequence ID" value="NZ_BAAAWW010000014.1"/>
</dbReference>
<gene>
    <name evidence="2" type="ORF">ACFFRH_25145</name>
</gene>
<evidence type="ECO:0000313" key="3">
    <source>
        <dbReference type="Proteomes" id="UP001589610"/>
    </source>
</evidence>
<accession>A0ABV5TK13</accession>
<proteinExistence type="predicted"/>
<comment type="caution">
    <text evidence="2">The sequence shown here is derived from an EMBL/GenBank/DDBJ whole genome shotgun (WGS) entry which is preliminary data.</text>
</comment>
<evidence type="ECO:0000313" key="2">
    <source>
        <dbReference type="EMBL" id="MFB9678780.1"/>
    </source>
</evidence>
<keyword evidence="3" id="KW-1185">Reference proteome</keyword>
<name>A0ABV5TK13_9ACTN</name>